<dbReference type="GeneID" id="92355091"/>
<gene>
    <name evidence="2" type="ORF">SJAV_21410</name>
</gene>
<reference evidence="2" key="1">
    <citation type="submission" date="2024-03" db="EMBL/GenBank/DDBJ databases">
        <title>Complete genome sequence of Sulfurisphaera javensis strain KD-1.</title>
        <authorList>
            <person name="Sakai H."/>
            <person name="Nur N."/>
            <person name="Suwanto A."/>
            <person name="Kurosawa N."/>
        </authorList>
    </citation>
    <scope>NUCLEOTIDE SEQUENCE</scope>
    <source>
        <strain evidence="2">KD-1</strain>
    </source>
</reference>
<evidence type="ECO:0000256" key="1">
    <source>
        <dbReference type="SAM" id="Phobius"/>
    </source>
</evidence>
<dbReference type="RefSeq" id="WP_369609730.1">
    <property type="nucleotide sequence ID" value="NZ_AP031322.1"/>
</dbReference>
<keyword evidence="1" id="KW-0472">Membrane</keyword>
<keyword evidence="1" id="KW-0812">Transmembrane</keyword>
<feature type="transmembrane region" description="Helical" evidence="1">
    <location>
        <begin position="20"/>
        <end position="46"/>
    </location>
</feature>
<accession>A0AAT9GUC4</accession>
<dbReference type="EMBL" id="AP031322">
    <property type="protein sequence ID" value="BFH74197.1"/>
    <property type="molecule type" value="Genomic_DNA"/>
</dbReference>
<organism evidence="2">
    <name type="scientific">Sulfurisphaera javensis</name>
    <dbReference type="NCBI Taxonomy" id="2049879"/>
    <lineage>
        <taxon>Archaea</taxon>
        <taxon>Thermoproteota</taxon>
        <taxon>Thermoprotei</taxon>
        <taxon>Sulfolobales</taxon>
        <taxon>Sulfolobaceae</taxon>
        <taxon>Sulfurisphaera</taxon>
    </lineage>
</organism>
<protein>
    <submittedName>
        <fullName evidence="2">Uncharacterized protein</fullName>
    </submittedName>
</protein>
<dbReference type="KEGG" id="sjv:SJAV_21410"/>
<evidence type="ECO:0000313" key="2">
    <source>
        <dbReference type="EMBL" id="BFH74197.1"/>
    </source>
</evidence>
<keyword evidence="1" id="KW-1133">Transmembrane helix</keyword>
<proteinExistence type="predicted"/>
<name>A0AAT9GUC4_9CREN</name>
<sequence>MYKILFKNFLNRSLIRDLMIIVLILVLFLVVFSQIFFFEFITISILNIKNNPYGNMPTVELNLEKALVAEKLTTFFGMNNLVPFGTMYVSTGHGGVSVFAIASPNLTLAMKVFNVQPMLFSGNYPSYGVYLVQGALSN</sequence>
<dbReference type="AlphaFoldDB" id="A0AAT9GUC4"/>